<feature type="compositionally biased region" description="Basic and acidic residues" evidence="1">
    <location>
        <begin position="10"/>
        <end position="21"/>
    </location>
</feature>
<dbReference type="AlphaFoldDB" id="A0A4C1V3Z2"/>
<feature type="region of interest" description="Disordered" evidence="1">
    <location>
        <begin position="1"/>
        <end position="21"/>
    </location>
</feature>
<evidence type="ECO:0000313" key="3">
    <source>
        <dbReference type="Proteomes" id="UP000299102"/>
    </source>
</evidence>
<protein>
    <submittedName>
        <fullName evidence="2">Uncharacterized protein</fullName>
    </submittedName>
</protein>
<dbReference type="Proteomes" id="UP000299102">
    <property type="component" value="Unassembled WGS sequence"/>
</dbReference>
<evidence type="ECO:0000256" key="1">
    <source>
        <dbReference type="SAM" id="MobiDB-lite"/>
    </source>
</evidence>
<name>A0A4C1V3Z2_EUMVA</name>
<accession>A0A4C1V3Z2</accession>
<sequence length="103" mass="11511">MIDGVLLTSEDVKDGPSSEQRVRCVNMGSESGELVKNVIVYKPELGRVSYAFDRGWRQCIGDKGVHQPLGRTESEWKCQVVSNLLYPLVVSSTNSSIDHTLWK</sequence>
<reference evidence="2 3" key="1">
    <citation type="journal article" date="2019" name="Commun. Biol.">
        <title>The bagworm genome reveals a unique fibroin gene that provides high tensile strength.</title>
        <authorList>
            <person name="Kono N."/>
            <person name="Nakamura H."/>
            <person name="Ohtoshi R."/>
            <person name="Tomita M."/>
            <person name="Numata K."/>
            <person name="Arakawa K."/>
        </authorList>
    </citation>
    <scope>NUCLEOTIDE SEQUENCE [LARGE SCALE GENOMIC DNA]</scope>
</reference>
<comment type="caution">
    <text evidence="2">The sequence shown here is derived from an EMBL/GenBank/DDBJ whole genome shotgun (WGS) entry which is preliminary data.</text>
</comment>
<dbReference type="EMBL" id="BGZK01000269">
    <property type="protein sequence ID" value="GBP33076.1"/>
    <property type="molecule type" value="Genomic_DNA"/>
</dbReference>
<gene>
    <name evidence="2" type="ORF">EVAR_18555_1</name>
</gene>
<proteinExistence type="predicted"/>
<evidence type="ECO:0000313" key="2">
    <source>
        <dbReference type="EMBL" id="GBP33076.1"/>
    </source>
</evidence>
<keyword evidence="3" id="KW-1185">Reference proteome</keyword>
<organism evidence="2 3">
    <name type="scientific">Eumeta variegata</name>
    <name type="common">Bagworm moth</name>
    <name type="synonym">Eumeta japonica</name>
    <dbReference type="NCBI Taxonomy" id="151549"/>
    <lineage>
        <taxon>Eukaryota</taxon>
        <taxon>Metazoa</taxon>
        <taxon>Ecdysozoa</taxon>
        <taxon>Arthropoda</taxon>
        <taxon>Hexapoda</taxon>
        <taxon>Insecta</taxon>
        <taxon>Pterygota</taxon>
        <taxon>Neoptera</taxon>
        <taxon>Endopterygota</taxon>
        <taxon>Lepidoptera</taxon>
        <taxon>Glossata</taxon>
        <taxon>Ditrysia</taxon>
        <taxon>Tineoidea</taxon>
        <taxon>Psychidae</taxon>
        <taxon>Oiketicinae</taxon>
        <taxon>Eumeta</taxon>
    </lineage>
</organism>